<sequence>MWEGLRWGTMGMRDGGPQSYPGPHGNTADPFALLRRDQRHKCAPAPQHTHSPRPAQARTPTSGH</sequence>
<evidence type="ECO:0000256" key="1">
    <source>
        <dbReference type="SAM" id="MobiDB-lite"/>
    </source>
</evidence>
<name>A0A0E9PB44_ANGAN</name>
<evidence type="ECO:0000313" key="2">
    <source>
        <dbReference type="EMBL" id="JAH01255.1"/>
    </source>
</evidence>
<proteinExistence type="predicted"/>
<reference evidence="2" key="2">
    <citation type="journal article" date="2015" name="Fish Shellfish Immunol.">
        <title>Early steps in the European eel (Anguilla anguilla)-Vibrio vulnificus interaction in the gills: Role of the RtxA13 toxin.</title>
        <authorList>
            <person name="Callol A."/>
            <person name="Pajuelo D."/>
            <person name="Ebbesson L."/>
            <person name="Teles M."/>
            <person name="MacKenzie S."/>
            <person name="Amaro C."/>
        </authorList>
    </citation>
    <scope>NUCLEOTIDE SEQUENCE</scope>
</reference>
<feature type="region of interest" description="Disordered" evidence="1">
    <location>
        <begin position="1"/>
        <end position="64"/>
    </location>
</feature>
<reference evidence="2" key="1">
    <citation type="submission" date="2014-11" db="EMBL/GenBank/DDBJ databases">
        <authorList>
            <person name="Amaro Gonzalez C."/>
        </authorList>
    </citation>
    <scope>NUCLEOTIDE SEQUENCE</scope>
</reference>
<organism evidence="2">
    <name type="scientific">Anguilla anguilla</name>
    <name type="common">European freshwater eel</name>
    <name type="synonym">Muraena anguilla</name>
    <dbReference type="NCBI Taxonomy" id="7936"/>
    <lineage>
        <taxon>Eukaryota</taxon>
        <taxon>Metazoa</taxon>
        <taxon>Chordata</taxon>
        <taxon>Craniata</taxon>
        <taxon>Vertebrata</taxon>
        <taxon>Euteleostomi</taxon>
        <taxon>Actinopterygii</taxon>
        <taxon>Neopterygii</taxon>
        <taxon>Teleostei</taxon>
        <taxon>Anguilliformes</taxon>
        <taxon>Anguillidae</taxon>
        <taxon>Anguilla</taxon>
    </lineage>
</organism>
<dbReference type="EMBL" id="GBXM01107322">
    <property type="protein sequence ID" value="JAH01255.1"/>
    <property type="molecule type" value="Transcribed_RNA"/>
</dbReference>
<accession>A0A0E9PB44</accession>
<dbReference type="AlphaFoldDB" id="A0A0E9PB44"/>
<protein>
    <submittedName>
        <fullName evidence="2">Uncharacterized protein</fullName>
    </submittedName>
</protein>